<keyword evidence="2" id="KW-1185">Reference proteome</keyword>
<sequence>MQQMTVQQMTAQQLNADAFWQISLGFYPQVQPLCLQLQDNWQANVNLLLLLSYTEQLGWQLDAASLTQGLQQLAPLNQHITQVLRQCRRELPKLPLDSSQQTELKQGILQTELVAERLEQQLLCHYLRFTPASNPDNLSLYCQQLAVTNEALQRALFDLRQAAARFAAAS</sequence>
<comment type="caution">
    <text evidence="1">The sequence shown here is derived from an EMBL/GenBank/DDBJ whole genome shotgun (WGS) entry which is preliminary data.</text>
</comment>
<evidence type="ECO:0000313" key="2">
    <source>
        <dbReference type="Proteomes" id="UP000012046"/>
    </source>
</evidence>
<dbReference type="Proteomes" id="UP000012046">
    <property type="component" value="Unassembled WGS sequence"/>
</dbReference>
<dbReference type="RefSeq" id="WP_008950774.1">
    <property type="nucleotide sequence ID" value="NZ_AHTH01000031.1"/>
</dbReference>
<dbReference type="NCBIfam" id="TIGR02444">
    <property type="entry name" value="TIGR02444 family protein"/>
    <property type="match status" value="1"/>
</dbReference>
<dbReference type="PATRIC" id="fig|1129374.4.peg.2001"/>
<accession>H3ZF71</accession>
<dbReference type="EMBL" id="AHTH01000031">
    <property type="protein sequence ID" value="EHR40770.1"/>
    <property type="molecule type" value="Genomic_DNA"/>
</dbReference>
<protein>
    <recommendedName>
        <fullName evidence="3">TIGR02444 family protein</fullName>
    </recommendedName>
</protein>
<name>H3ZF71_9ALTE</name>
<proteinExistence type="predicted"/>
<gene>
    <name evidence="1" type="ORF">AJE_10039</name>
</gene>
<dbReference type="eggNOG" id="COG5589">
    <property type="taxonomic scope" value="Bacteria"/>
</dbReference>
<evidence type="ECO:0000313" key="1">
    <source>
        <dbReference type="EMBL" id="EHR40770.1"/>
    </source>
</evidence>
<reference evidence="1 2" key="1">
    <citation type="journal article" date="2012" name="J. Bacteriol.">
        <title>Genome Sequence of Extracellular-Protease-Producing Alishewanella jeotgali Isolated from Traditional Korean Fermented Seafood.</title>
        <authorList>
            <person name="Jung J."/>
            <person name="Chun J."/>
            <person name="Park W."/>
        </authorList>
    </citation>
    <scope>NUCLEOTIDE SEQUENCE [LARGE SCALE GENOMIC DNA]</scope>
    <source>
        <strain evidence="1 2">KCTC 22429</strain>
    </source>
</reference>
<dbReference type="STRING" id="1129374.AJE_10039"/>
<dbReference type="AlphaFoldDB" id="H3ZF71"/>
<dbReference type="InterPro" id="IPR012659">
    <property type="entry name" value="CHP02444"/>
</dbReference>
<organism evidence="1 2">
    <name type="scientific">Alishewanella jeotgali KCTC 22429</name>
    <dbReference type="NCBI Taxonomy" id="1129374"/>
    <lineage>
        <taxon>Bacteria</taxon>
        <taxon>Pseudomonadati</taxon>
        <taxon>Pseudomonadota</taxon>
        <taxon>Gammaproteobacteria</taxon>
        <taxon>Alteromonadales</taxon>
        <taxon>Alteromonadaceae</taxon>
        <taxon>Alishewanella</taxon>
    </lineage>
</organism>
<dbReference type="Pfam" id="PF09523">
    <property type="entry name" value="DUF2390"/>
    <property type="match status" value="1"/>
</dbReference>
<evidence type="ECO:0008006" key="3">
    <source>
        <dbReference type="Google" id="ProtNLM"/>
    </source>
</evidence>